<comment type="caution">
    <text evidence="2">The sequence shown here is derived from an EMBL/GenBank/DDBJ whole genome shotgun (WGS) entry which is preliminary data.</text>
</comment>
<keyword evidence="3" id="KW-1185">Reference proteome</keyword>
<proteinExistence type="predicted"/>
<dbReference type="OrthoDB" id="2160759at2759"/>
<gene>
    <name evidence="2" type="ORF">PSON_ATCC_30995.1.T0040443</name>
</gene>
<evidence type="ECO:0000313" key="3">
    <source>
        <dbReference type="Proteomes" id="UP000692954"/>
    </source>
</evidence>
<evidence type="ECO:0000256" key="1">
    <source>
        <dbReference type="SAM" id="Coils"/>
    </source>
</evidence>
<reference evidence="2" key="1">
    <citation type="submission" date="2021-01" db="EMBL/GenBank/DDBJ databases">
        <authorList>
            <consortium name="Genoscope - CEA"/>
            <person name="William W."/>
        </authorList>
    </citation>
    <scope>NUCLEOTIDE SEQUENCE</scope>
</reference>
<keyword evidence="1" id="KW-0175">Coiled coil</keyword>
<sequence length="400" mass="47961">MDHHKDDFRIKESVSFQKIGSYDQSQKGEKFFQENLENESYITQLKYQLENTQNQYELLINQFLIYKKKTEDLLQNCMEIPQIELDQNKNLKVEALQIQINLQNNELRELKEENLRLQEQLKSKKEQLDDTNKLLNHTKEQLDDTIIQLNITKEQLDNSNRQLNDIKEQLDNSNKQLNYTKEQLDNSNKQQKITMQQVDDLNKQLNDIIEQSSDKNKLLNYTKEQLDDTIIQLNITKEQLDNSNKQQKITIQQVDDLNKQLNDIIEQFNDKNKLLNYTKEQLDDTVIQLNIAKQQLNDNKEQLNGTKQQLNDSDKFFNERIVQNLKDITKIIIQELDCINRQYHTEDQQLELRKKYAKSLLKLFNENLRIPLLENDITFRHDFNDNRIRGQDEIYKKQQK</sequence>
<protein>
    <submittedName>
        <fullName evidence="2">Uncharacterized protein</fullName>
    </submittedName>
</protein>
<dbReference type="Proteomes" id="UP000692954">
    <property type="component" value="Unassembled WGS sequence"/>
</dbReference>
<dbReference type="AlphaFoldDB" id="A0A8S1K5P3"/>
<accession>A0A8S1K5P3</accession>
<evidence type="ECO:0000313" key="2">
    <source>
        <dbReference type="EMBL" id="CAD8050041.1"/>
    </source>
</evidence>
<feature type="coiled-coil region" evidence="1">
    <location>
        <begin position="93"/>
        <end position="313"/>
    </location>
</feature>
<organism evidence="2 3">
    <name type="scientific">Paramecium sonneborni</name>
    <dbReference type="NCBI Taxonomy" id="65129"/>
    <lineage>
        <taxon>Eukaryota</taxon>
        <taxon>Sar</taxon>
        <taxon>Alveolata</taxon>
        <taxon>Ciliophora</taxon>
        <taxon>Intramacronucleata</taxon>
        <taxon>Oligohymenophorea</taxon>
        <taxon>Peniculida</taxon>
        <taxon>Parameciidae</taxon>
        <taxon>Paramecium</taxon>
    </lineage>
</organism>
<name>A0A8S1K5P3_9CILI</name>
<dbReference type="EMBL" id="CAJJDN010000004">
    <property type="protein sequence ID" value="CAD8050041.1"/>
    <property type="molecule type" value="Genomic_DNA"/>
</dbReference>